<feature type="region of interest" description="Disordered" evidence="1">
    <location>
        <begin position="34"/>
        <end position="57"/>
    </location>
</feature>
<comment type="caution">
    <text evidence="2">The sequence shown here is derived from an EMBL/GenBank/DDBJ whole genome shotgun (WGS) entry which is preliminary data.</text>
</comment>
<protein>
    <submittedName>
        <fullName evidence="2">Uncharacterized protein</fullName>
    </submittedName>
</protein>
<reference evidence="2 3" key="1">
    <citation type="submission" date="2016-07" db="EMBL/GenBank/DDBJ databases">
        <title>Pervasive Adenine N6-methylation of Active Genes in Fungi.</title>
        <authorList>
            <consortium name="DOE Joint Genome Institute"/>
            <person name="Mondo S.J."/>
            <person name="Dannebaum R.O."/>
            <person name="Kuo R.C."/>
            <person name="Labutti K."/>
            <person name="Haridas S."/>
            <person name="Kuo A."/>
            <person name="Salamov A."/>
            <person name="Ahrendt S.R."/>
            <person name="Lipzen A."/>
            <person name="Sullivan W."/>
            <person name="Andreopoulos W.B."/>
            <person name="Clum A."/>
            <person name="Lindquist E."/>
            <person name="Daum C."/>
            <person name="Ramamoorthy G.K."/>
            <person name="Gryganskyi A."/>
            <person name="Culley D."/>
            <person name="Magnuson J.K."/>
            <person name="James T.Y."/>
            <person name="O'Malley M.A."/>
            <person name="Stajich J.E."/>
            <person name="Spatafora J.W."/>
            <person name="Visel A."/>
            <person name="Grigoriev I.V."/>
        </authorList>
    </citation>
    <scope>NUCLEOTIDE SEQUENCE [LARGE SCALE GENOMIC DNA]</scope>
    <source>
        <strain evidence="2 3">ATCC 12442</strain>
    </source>
</reference>
<proteinExistence type="predicted"/>
<evidence type="ECO:0000313" key="2">
    <source>
        <dbReference type="EMBL" id="ORX66110.1"/>
    </source>
</evidence>
<name>A0A1Y1VXU3_9FUNG</name>
<dbReference type="Proteomes" id="UP000193922">
    <property type="component" value="Unassembled WGS sequence"/>
</dbReference>
<dbReference type="EMBL" id="MCFD01000017">
    <property type="protein sequence ID" value="ORX66110.1"/>
    <property type="molecule type" value="Genomic_DNA"/>
</dbReference>
<dbReference type="RefSeq" id="XP_040740137.1">
    <property type="nucleotide sequence ID" value="XM_040888653.1"/>
</dbReference>
<feature type="compositionally biased region" description="Polar residues" evidence="1">
    <location>
        <begin position="42"/>
        <end position="57"/>
    </location>
</feature>
<evidence type="ECO:0000313" key="3">
    <source>
        <dbReference type="Proteomes" id="UP000193922"/>
    </source>
</evidence>
<keyword evidence="3" id="KW-1185">Reference proteome</keyword>
<dbReference type="AlphaFoldDB" id="A0A1Y1VXU3"/>
<accession>A0A1Y1VXU3</accession>
<gene>
    <name evidence="2" type="ORF">DL89DRAFT_270305</name>
</gene>
<organism evidence="2 3">
    <name type="scientific">Linderina pennispora</name>
    <dbReference type="NCBI Taxonomy" id="61395"/>
    <lineage>
        <taxon>Eukaryota</taxon>
        <taxon>Fungi</taxon>
        <taxon>Fungi incertae sedis</taxon>
        <taxon>Zoopagomycota</taxon>
        <taxon>Kickxellomycotina</taxon>
        <taxon>Kickxellomycetes</taxon>
        <taxon>Kickxellales</taxon>
        <taxon>Kickxellaceae</taxon>
        <taxon>Linderina</taxon>
    </lineage>
</organism>
<evidence type="ECO:0000256" key="1">
    <source>
        <dbReference type="SAM" id="MobiDB-lite"/>
    </source>
</evidence>
<sequence>MANELECQVCGASCSLQTGSYSLHYLKLDHKQQPLRSEEWQTENIGTGVNGSNAENG</sequence>
<dbReference type="GeneID" id="63805301"/>